<evidence type="ECO:0000313" key="1">
    <source>
        <dbReference type="EMBL" id="CUS12636.1"/>
    </source>
</evidence>
<name>A0A292PYI6_9PEZI</name>
<accession>A0A292PYI6</accession>
<sequence length="158" mass="17156">MPTPTASPLLTAAMALCNTLSQSPPPALPTILQHFTATATAHEHGLPQLTPFLGRELPIPEYFTILAESLSFRNMRFEEYIVDDASSKVFVRGTGRFIWTATGQAWDECFVYLLDFVEDAGGGWKVGRYQVWGDSGAAYLARVGELKSVLGGGEEGSV</sequence>
<organism evidence="1 2">
    <name type="scientific">Tuber aestivum</name>
    <name type="common">summer truffle</name>
    <dbReference type="NCBI Taxonomy" id="59557"/>
    <lineage>
        <taxon>Eukaryota</taxon>
        <taxon>Fungi</taxon>
        <taxon>Dikarya</taxon>
        <taxon>Ascomycota</taxon>
        <taxon>Pezizomycotina</taxon>
        <taxon>Pezizomycetes</taxon>
        <taxon>Pezizales</taxon>
        <taxon>Tuberaceae</taxon>
        <taxon>Tuber</taxon>
    </lineage>
</organism>
<gene>
    <name evidence="1" type="ORF">GSTUAT00003248001</name>
</gene>
<dbReference type="SUPFAM" id="SSF54427">
    <property type="entry name" value="NTF2-like"/>
    <property type="match status" value="1"/>
</dbReference>
<dbReference type="EMBL" id="LN890987">
    <property type="protein sequence ID" value="CUS12636.1"/>
    <property type="molecule type" value="Genomic_DNA"/>
</dbReference>
<dbReference type="AlphaFoldDB" id="A0A292PYI6"/>
<dbReference type="InterPro" id="IPR032710">
    <property type="entry name" value="NTF2-like_dom_sf"/>
</dbReference>
<dbReference type="Gene3D" id="3.10.450.50">
    <property type="match status" value="1"/>
</dbReference>
<reference evidence="1" key="1">
    <citation type="submission" date="2015-10" db="EMBL/GenBank/DDBJ databases">
        <authorList>
            <person name="Regsiter A."/>
            <person name="william w."/>
        </authorList>
    </citation>
    <scope>NUCLEOTIDE SEQUENCE</scope>
    <source>
        <strain evidence="1">Montdore</strain>
    </source>
</reference>
<keyword evidence="2" id="KW-1185">Reference proteome</keyword>
<evidence type="ECO:0008006" key="3">
    <source>
        <dbReference type="Google" id="ProtNLM"/>
    </source>
</evidence>
<dbReference type="Proteomes" id="UP001412239">
    <property type="component" value="Unassembled WGS sequence"/>
</dbReference>
<protein>
    <recommendedName>
        <fullName evidence="3">SnoaL-like domain-containing protein</fullName>
    </recommendedName>
</protein>
<evidence type="ECO:0000313" key="2">
    <source>
        <dbReference type="Proteomes" id="UP001412239"/>
    </source>
</evidence>
<proteinExistence type="predicted"/>